<proteinExistence type="predicted"/>
<reference evidence="2" key="1">
    <citation type="journal article" date="2021" name="PeerJ">
        <title>Extensive microbial diversity within the chicken gut microbiome revealed by metagenomics and culture.</title>
        <authorList>
            <person name="Gilroy R."/>
            <person name="Ravi A."/>
            <person name="Getino M."/>
            <person name="Pursley I."/>
            <person name="Horton D.L."/>
            <person name="Alikhan N.F."/>
            <person name="Baker D."/>
            <person name="Gharbi K."/>
            <person name="Hall N."/>
            <person name="Watson M."/>
            <person name="Adriaenssens E.M."/>
            <person name="Foster-Nyarko E."/>
            <person name="Jarju S."/>
            <person name="Secka A."/>
            <person name="Antonio M."/>
            <person name="Oren A."/>
            <person name="Chaudhuri R.R."/>
            <person name="La Ragione R."/>
            <person name="Hildebrand F."/>
            <person name="Pallen M.J."/>
        </authorList>
    </citation>
    <scope>NUCLEOTIDE SEQUENCE</scope>
    <source>
        <strain evidence="2">ChiBcec15-1070</strain>
    </source>
</reference>
<feature type="domain" description="PPM-type phosphatase" evidence="1">
    <location>
        <begin position="35"/>
        <end position="217"/>
    </location>
</feature>
<dbReference type="Gene3D" id="3.60.40.10">
    <property type="entry name" value="PPM-type phosphatase domain"/>
    <property type="match status" value="1"/>
</dbReference>
<comment type="caution">
    <text evidence="2">The sequence shown here is derived from an EMBL/GenBank/DDBJ whole genome shotgun (WGS) entry which is preliminary data.</text>
</comment>
<evidence type="ECO:0000313" key="3">
    <source>
        <dbReference type="Proteomes" id="UP000823926"/>
    </source>
</evidence>
<dbReference type="Proteomes" id="UP000823926">
    <property type="component" value="Unassembled WGS sequence"/>
</dbReference>
<name>A0A9D1QEU8_9BACT</name>
<organism evidence="2 3">
    <name type="scientific">Candidatus Rikenella faecigallinarum</name>
    <dbReference type="NCBI Taxonomy" id="2838745"/>
    <lineage>
        <taxon>Bacteria</taxon>
        <taxon>Pseudomonadati</taxon>
        <taxon>Bacteroidota</taxon>
        <taxon>Bacteroidia</taxon>
        <taxon>Bacteroidales</taxon>
        <taxon>Rikenellaceae</taxon>
        <taxon>Rikenella</taxon>
    </lineage>
</organism>
<gene>
    <name evidence="2" type="ORF">H9888_05295</name>
</gene>
<evidence type="ECO:0000313" key="2">
    <source>
        <dbReference type="EMBL" id="HIW10902.1"/>
    </source>
</evidence>
<dbReference type="AlphaFoldDB" id="A0A9D1QEU8"/>
<dbReference type="InterPro" id="IPR001932">
    <property type="entry name" value="PPM-type_phosphatase-like_dom"/>
</dbReference>
<evidence type="ECO:0000259" key="1">
    <source>
        <dbReference type="Pfam" id="PF07228"/>
    </source>
</evidence>
<protein>
    <submittedName>
        <fullName evidence="2">SpoIIE family protein phosphatase</fullName>
    </submittedName>
</protein>
<dbReference type="Pfam" id="PF07228">
    <property type="entry name" value="SpoIIE"/>
    <property type="match status" value="1"/>
</dbReference>
<dbReference type="EMBL" id="DXHL01000025">
    <property type="protein sequence ID" value="HIW10902.1"/>
    <property type="molecule type" value="Genomic_DNA"/>
</dbReference>
<accession>A0A9D1QEU8</accession>
<reference evidence="2" key="2">
    <citation type="submission" date="2021-04" db="EMBL/GenBank/DDBJ databases">
        <authorList>
            <person name="Gilroy R."/>
        </authorList>
    </citation>
    <scope>NUCLEOTIDE SEQUENCE</scope>
    <source>
        <strain evidence="2">ChiBcec15-1070</strain>
    </source>
</reference>
<dbReference type="InterPro" id="IPR036457">
    <property type="entry name" value="PPM-type-like_dom_sf"/>
</dbReference>
<sequence>MKPDKETYFIEAESSQRTESGSFASGDICMTRRTDDGRTLLVLAHGRGSGIQAHVTAAVVSSMITAYALRNTPIQQAVHAVLNTFGGYESTTAASFMVAEIRTDGGVRVAEYGTAPFLLFREGHVTQESDAMEREERTLTLDNGEQHTLRLSRFEAQPEDRLLFVTRSVLRSGSGTQRLPEGWGSRGITTFVADLLRENPSISAREMATAVINRAEANDLFVVKNDLSCMGVYFRQPRRLLLCSGPPFNESNDRKLAERVASWQGTTVICGGTTAAIVARELRREISVNLRRDISGLPPTSSMPGVNLITEGVLTLARVKSLLEQTSSSELSGHGTDYELTRILLSHDCIDFVVGTRINPQHQDPELPVELELRRNVIKEIARLLQTKFLKETRIEYL</sequence>